<evidence type="ECO:0000313" key="1">
    <source>
        <dbReference type="EMBL" id="MFH6604092.1"/>
    </source>
</evidence>
<proteinExistence type="predicted"/>
<evidence type="ECO:0000313" key="2">
    <source>
        <dbReference type="Proteomes" id="UP001595191"/>
    </source>
</evidence>
<keyword evidence="2" id="KW-1185">Reference proteome</keyword>
<comment type="caution">
    <text evidence="1">The sequence shown here is derived from an EMBL/GenBank/DDBJ whole genome shotgun (WGS) entry which is preliminary data.</text>
</comment>
<keyword evidence="1" id="KW-0645">Protease</keyword>
<dbReference type="EMBL" id="JBHFPV010000002">
    <property type="protein sequence ID" value="MFH6604092.1"/>
    <property type="molecule type" value="Genomic_DNA"/>
</dbReference>
<protein>
    <submittedName>
        <fullName evidence="1">Zinc-dependent metalloprotease</fullName>
    </submittedName>
</protein>
<sequence length="800" mass="90117">MNKKILFVTALLSLQFATSQYAEKSKDFQRFNGLFNFLYDDKNDKVYLEVEDLNKEFLYVYSLSSGIGSNDIGLDRGQLGNEQVVFFKKAGGKLLLVQPNMTFRALTDNDLERKSVEQAFAKSILGGFKIEEEKDGKYVIDITDFLMQDAHGVIGRLKQADQGTYSLDKEKSAIDLERTKAFPKNVEFNVALTFKGEPKGGYIRSVTPNPGLVTVAQHHSFIELPDNGYEMREFDTRSGSYPFSYYDYSTPVQEPILKRFITRHRLKKKDPSATQSEAVEPIVYYLDNGTPEPVRSALLDGGRWWNQAFEAAGYKNAFQLKMLPADADPLDVRYNVIQWVHRSTRGWSYGSSITDPRTGEIIKGHVSLGSLRIRQDFLIAQALMNKPFAERDDNYQPMLDLALARIRQLSAHEIGHTLGFAHNYAASTNNRASVMDYPHPQFSVKNDEIDFTNAYATGIGDWDKVMVAYSYSGIPKGQNEKEVLDAILKKAQDDGLRYITDQDARPQGSSHVLAHLWDNGKSVSEELDALLKVRRTAIDNFSIDNIRTGEPNTVLEDVFVPLYLLHRYQTEAVAKVVGGMEYNYAVKGDGQTTVEIVDKAMQQKALQSILKTLDAAEIAIPHEKLSLFPPRAFGYRKTRESLKGKTGVSFDALSAAETVADMTLGLLLHPERASRLVQQKSLDAKNIGLGEVLETVIKNTLGKQHKNDYIEEVQRSIDFRVVYHLMNLARSEDVHPQVNAIANAKLRGLVTKNLGDALSNDYKMEIMRRIDDFYKHPEQFKVVPAPKIPDGSPIGMDCFH</sequence>
<organism evidence="1 2">
    <name type="scientific">Meishania litoralis</name>
    <dbReference type="NCBI Taxonomy" id="3434685"/>
    <lineage>
        <taxon>Bacteria</taxon>
        <taxon>Pseudomonadati</taxon>
        <taxon>Bacteroidota</taxon>
        <taxon>Flavobacteriia</taxon>
        <taxon>Flavobacteriales</taxon>
        <taxon>Flavobacteriaceae</taxon>
        <taxon>Meishania</taxon>
    </lineage>
</organism>
<keyword evidence="1" id="KW-0482">Metalloprotease</keyword>
<reference evidence="1" key="1">
    <citation type="submission" date="2024-09" db="EMBL/GenBank/DDBJ databases">
        <authorList>
            <person name="Liu J."/>
        </authorList>
    </citation>
    <scope>NUCLEOTIDE SEQUENCE</scope>
    <source>
        <strain evidence="1">NBU2967</strain>
    </source>
</reference>
<name>A0ACC7LR97_9FLAO</name>
<dbReference type="Proteomes" id="UP001595191">
    <property type="component" value="Unassembled WGS sequence"/>
</dbReference>
<accession>A0ACC7LR97</accession>
<gene>
    <name evidence="1" type="ORF">ACEZ3G_11435</name>
</gene>
<keyword evidence="1" id="KW-0378">Hydrolase</keyword>